<evidence type="ECO:0000256" key="3">
    <source>
        <dbReference type="RuleBase" id="RU000363"/>
    </source>
</evidence>
<dbReference type="CDD" id="cd05374">
    <property type="entry name" value="17beta-HSD-like_SDR_c"/>
    <property type="match status" value="1"/>
</dbReference>
<dbReference type="Proteomes" id="UP000037425">
    <property type="component" value="Unassembled WGS sequence"/>
</dbReference>
<organism evidence="4 5">
    <name type="scientific">Ensifer adhaerens</name>
    <name type="common">Sinorhizobium morelense</name>
    <dbReference type="NCBI Taxonomy" id="106592"/>
    <lineage>
        <taxon>Bacteria</taxon>
        <taxon>Pseudomonadati</taxon>
        <taxon>Pseudomonadota</taxon>
        <taxon>Alphaproteobacteria</taxon>
        <taxon>Hyphomicrobiales</taxon>
        <taxon>Rhizobiaceae</taxon>
        <taxon>Sinorhizobium/Ensifer group</taxon>
        <taxon>Ensifer</taxon>
    </lineage>
</organism>
<gene>
    <name evidence="4" type="ORF">AC244_13970</name>
</gene>
<dbReference type="InterPro" id="IPR051911">
    <property type="entry name" value="SDR_oxidoreductase"/>
</dbReference>
<dbReference type="AlphaFoldDB" id="A0A0L8BV87"/>
<protein>
    <submittedName>
        <fullName evidence="4">Short-chain dehydrogenase</fullName>
    </submittedName>
</protein>
<proteinExistence type="inferred from homology"/>
<dbReference type="SUPFAM" id="SSF51735">
    <property type="entry name" value="NAD(P)-binding Rossmann-fold domains"/>
    <property type="match status" value="1"/>
</dbReference>
<dbReference type="PRINTS" id="PR00081">
    <property type="entry name" value="GDHRDH"/>
</dbReference>
<comment type="caution">
    <text evidence="4">The sequence shown here is derived from an EMBL/GenBank/DDBJ whole genome shotgun (WGS) entry which is preliminary data.</text>
</comment>
<dbReference type="NCBIfam" id="NF006114">
    <property type="entry name" value="PRK08263.1"/>
    <property type="match status" value="1"/>
</dbReference>
<dbReference type="Pfam" id="PF00106">
    <property type="entry name" value="adh_short"/>
    <property type="match status" value="1"/>
</dbReference>
<dbReference type="InterPro" id="IPR002347">
    <property type="entry name" value="SDR_fam"/>
</dbReference>
<dbReference type="PATRIC" id="fig|106592.7.peg.7049"/>
<evidence type="ECO:0000313" key="5">
    <source>
        <dbReference type="Proteomes" id="UP000037425"/>
    </source>
</evidence>
<evidence type="ECO:0000256" key="2">
    <source>
        <dbReference type="ARBA" id="ARBA00023002"/>
    </source>
</evidence>
<dbReference type="EMBL" id="LGAP01000007">
    <property type="protein sequence ID" value="KOF18470.1"/>
    <property type="molecule type" value="Genomic_DNA"/>
</dbReference>
<dbReference type="GO" id="GO:0016491">
    <property type="term" value="F:oxidoreductase activity"/>
    <property type="evidence" value="ECO:0007669"/>
    <property type="project" value="UniProtKB-KW"/>
</dbReference>
<reference evidence="5" key="1">
    <citation type="submission" date="2015-07" db="EMBL/GenBank/DDBJ databases">
        <title>Whole genome sequence of an Ensifer adhaerens strain isolated from a cave pool in the Wind Cave National Park.</title>
        <authorList>
            <person name="Eng W.W.H."/>
            <person name="Gan H.M."/>
            <person name="Barton H.A."/>
            <person name="Savka M.A."/>
        </authorList>
    </citation>
    <scope>NUCLEOTIDE SEQUENCE [LARGE SCALE GENOMIC DNA]</scope>
    <source>
        <strain evidence="5">SD006</strain>
    </source>
</reference>
<comment type="similarity">
    <text evidence="1 3">Belongs to the short-chain dehydrogenases/reductases (SDR) family.</text>
</comment>
<dbReference type="Gene3D" id="3.40.50.720">
    <property type="entry name" value="NAD(P)-binding Rossmann-like Domain"/>
    <property type="match status" value="1"/>
</dbReference>
<dbReference type="PANTHER" id="PTHR43976:SF16">
    <property type="entry name" value="SHORT-CHAIN DEHYDROGENASE_REDUCTASE FAMILY PROTEIN"/>
    <property type="match status" value="1"/>
</dbReference>
<dbReference type="PRINTS" id="PR00080">
    <property type="entry name" value="SDRFAMILY"/>
</dbReference>
<accession>A0A0L8BV87</accession>
<evidence type="ECO:0000256" key="1">
    <source>
        <dbReference type="ARBA" id="ARBA00006484"/>
    </source>
</evidence>
<evidence type="ECO:0000313" key="4">
    <source>
        <dbReference type="EMBL" id="KOF18470.1"/>
    </source>
</evidence>
<sequence length="282" mass="29778">MSEKVWFITGASRGFGRIWAEDALKRGDKVVATARSLAAIAPLADEFGDAVLLLALDVTNRDQVADVVAKAHAHFGRLDIVLNNAGYALIGAIEEGSEAEVRAEFDTNVFGPLTVIQAALPLLRAQHSGHIIGVSSVAGVYAGPIIGFYHASKWAFEALHESLSKEVAQFGIKVTLLEPGPYATDFSSQSSLKLATGIDAYAETRAQVFAGGASTKFGDPAATSASLFKVVDSAEPPLRIFLGTEGLPVARAAFAERLAVWEAWEDAANAAQGEPKKQALDL</sequence>
<name>A0A0L8BV87_ENSAD</name>
<dbReference type="RefSeq" id="WP_053249429.1">
    <property type="nucleotide sequence ID" value="NZ_LGAP01000007.1"/>
</dbReference>
<dbReference type="PANTHER" id="PTHR43976">
    <property type="entry name" value="SHORT CHAIN DEHYDROGENASE"/>
    <property type="match status" value="1"/>
</dbReference>
<keyword evidence="2" id="KW-0560">Oxidoreductase</keyword>
<dbReference type="InterPro" id="IPR036291">
    <property type="entry name" value="NAD(P)-bd_dom_sf"/>
</dbReference>
<dbReference type="OrthoDB" id="9793825at2"/>